<feature type="transmembrane region" description="Helical" evidence="2">
    <location>
        <begin position="170"/>
        <end position="188"/>
    </location>
</feature>
<evidence type="ECO:0000313" key="4">
    <source>
        <dbReference type="Proteomes" id="UP000594638"/>
    </source>
</evidence>
<dbReference type="Gramene" id="OE9A083199T1">
    <property type="protein sequence ID" value="OE9A083199C1"/>
    <property type="gene ID" value="OE9A083199"/>
</dbReference>
<dbReference type="EMBL" id="CACTIH010005704">
    <property type="protein sequence ID" value="CAA3000671.1"/>
    <property type="molecule type" value="Genomic_DNA"/>
</dbReference>
<keyword evidence="2" id="KW-0472">Membrane</keyword>
<dbReference type="PANTHER" id="PTHR43049">
    <property type="entry name" value="EARLY ENDOSOME ANTIGEN"/>
    <property type="match status" value="1"/>
</dbReference>
<accession>A0A8S0T6X3</accession>
<evidence type="ECO:0000256" key="1">
    <source>
        <dbReference type="SAM" id="MobiDB-lite"/>
    </source>
</evidence>
<dbReference type="AlphaFoldDB" id="A0A8S0T6X3"/>
<organism evidence="3 4">
    <name type="scientific">Olea europaea subsp. europaea</name>
    <dbReference type="NCBI Taxonomy" id="158383"/>
    <lineage>
        <taxon>Eukaryota</taxon>
        <taxon>Viridiplantae</taxon>
        <taxon>Streptophyta</taxon>
        <taxon>Embryophyta</taxon>
        <taxon>Tracheophyta</taxon>
        <taxon>Spermatophyta</taxon>
        <taxon>Magnoliopsida</taxon>
        <taxon>eudicotyledons</taxon>
        <taxon>Gunneridae</taxon>
        <taxon>Pentapetalae</taxon>
        <taxon>asterids</taxon>
        <taxon>lamiids</taxon>
        <taxon>Lamiales</taxon>
        <taxon>Oleaceae</taxon>
        <taxon>Oleeae</taxon>
        <taxon>Olea</taxon>
    </lineage>
</organism>
<keyword evidence="4" id="KW-1185">Reference proteome</keyword>
<evidence type="ECO:0000313" key="3">
    <source>
        <dbReference type="EMBL" id="CAA3000671.1"/>
    </source>
</evidence>
<gene>
    <name evidence="3" type="ORF">OLEA9_A083199</name>
</gene>
<reference evidence="3 4" key="1">
    <citation type="submission" date="2019-12" db="EMBL/GenBank/DDBJ databases">
        <authorList>
            <person name="Alioto T."/>
            <person name="Alioto T."/>
            <person name="Gomez Garrido J."/>
        </authorList>
    </citation>
    <scope>NUCLEOTIDE SEQUENCE [LARGE SCALE GENOMIC DNA]</scope>
</reference>
<dbReference type="PANTHER" id="PTHR43049:SF1">
    <property type="entry name" value="EARLY ENDOSOME ANTIGEN"/>
    <property type="match status" value="1"/>
</dbReference>
<feature type="compositionally biased region" description="Basic and acidic residues" evidence="1">
    <location>
        <begin position="109"/>
        <end position="130"/>
    </location>
</feature>
<protein>
    <submittedName>
        <fullName evidence="3">Myosin-2 heavy chain</fullName>
    </submittedName>
</protein>
<sequence>MEENNLLNETNQSSKKELQTIVVHLEEQLKEQNSKLEILNTEVGQKAELQSRLKELEEHLAIAEDRVKEENESSSQKKLEQEASLNKQVVLLENQVKELEQKLQLADSKLKEKDAKTTREEIELKSREIEFSTSTPTKRKSRKKSEPSSAQTPSSDTHVKPAEVSPATTFKFVLGVALISVIVGIILGKRY</sequence>
<keyword evidence="2" id="KW-0812">Transmembrane</keyword>
<feature type="region of interest" description="Disordered" evidence="1">
    <location>
        <begin position="109"/>
        <end position="162"/>
    </location>
</feature>
<proteinExistence type="predicted"/>
<dbReference type="Proteomes" id="UP000594638">
    <property type="component" value="Unassembled WGS sequence"/>
</dbReference>
<dbReference type="OrthoDB" id="770890at2759"/>
<keyword evidence="2" id="KW-1133">Transmembrane helix</keyword>
<name>A0A8S0T6X3_OLEEU</name>
<evidence type="ECO:0000256" key="2">
    <source>
        <dbReference type="SAM" id="Phobius"/>
    </source>
</evidence>
<comment type="caution">
    <text evidence="3">The sequence shown here is derived from an EMBL/GenBank/DDBJ whole genome shotgun (WGS) entry which is preliminary data.</text>
</comment>